<evidence type="ECO:0000313" key="2">
    <source>
        <dbReference type="EMBL" id="OGK22990.1"/>
    </source>
</evidence>
<evidence type="ECO:0000256" key="1">
    <source>
        <dbReference type="SAM" id="Phobius"/>
    </source>
</evidence>
<feature type="transmembrane region" description="Helical" evidence="1">
    <location>
        <begin position="38"/>
        <end position="63"/>
    </location>
</feature>
<dbReference type="AlphaFoldDB" id="A0A1F7GVB7"/>
<dbReference type="Proteomes" id="UP000177159">
    <property type="component" value="Unassembled WGS sequence"/>
</dbReference>
<protein>
    <submittedName>
        <fullName evidence="2">Uncharacterized protein</fullName>
    </submittedName>
</protein>
<proteinExistence type="predicted"/>
<keyword evidence="1" id="KW-1133">Transmembrane helix</keyword>
<evidence type="ECO:0000313" key="3">
    <source>
        <dbReference type="Proteomes" id="UP000177159"/>
    </source>
</evidence>
<keyword evidence="1" id="KW-0472">Membrane</keyword>
<accession>A0A1F7GVB7</accession>
<keyword evidence="1" id="KW-0812">Transmembrane</keyword>
<name>A0A1F7GVB7_9BACT</name>
<sequence length="77" mass="8756">MIILANTTKKLLSDFCLDISKAYFIVTFVNPVLSLQDITMLLVLLTKGIISSTIFLTLSWLLIPHRYNGSKYYRTGI</sequence>
<reference evidence="2 3" key="1">
    <citation type="journal article" date="2016" name="Nat. Commun.">
        <title>Thousands of microbial genomes shed light on interconnected biogeochemical processes in an aquifer system.</title>
        <authorList>
            <person name="Anantharaman K."/>
            <person name="Brown C.T."/>
            <person name="Hug L.A."/>
            <person name="Sharon I."/>
            <person name="Castelle C.J."/>
            <person name="Probst A.J."/>
            <person name="Thomas B.C."/>
            <person name="Singh A."/>
            <person name="Wilkins M.J."/>
            <person name="Karaoz U."/>
            <person name="Brodie E.L."/>
            <person name="Williams K.H."/>
            <person name="Hubbard S.S."/>
            <person name="Banfield J.F."/>
        </authorList>
    </citation>
    <scope>NUCLEOTIDE SEQUENCE [LARGE SCALE GENOMIC DNA]</scope>
</reference>
<gene>
    <name evidence="2" type="ORF">A3C24_02520</name>
</gene>
<comment type="caution">
    <text evidence="2">The sequence shown here is derived from an EMBL/GenBank/DDBJ whole genome shotgun (WGS) entry which is preliminary data.</text>
</comment>
<organism evidence="2 3">
    <name type="scientific">Candidatus Roizmanbacteria bacterium RIFCSPHIGHO2_02_FULL_37_24</name>
    <dbReference type="NCBI Taxonomy" id="1802037"/>
    <lineage>
        <taxon>Bacteria</taxon>
        <taxon>Candidatus Roizmaniibacteriota</taxon>
    </lineage>
</organism>
<dbReference type="EMBL" id="MFZM01000029">
    <property type="protein sequence ID" value="OGK22990.1"/>
    <property type="molecule type" value="Genomic_DNA"/>
</dbReference>